<dbReference type="GO" id="GO:0046872">
    <property type="term" value="F:metal ion binding"/>
    <property type="evidence" value="ECO:0007669"/>
    <property type="project" value="UniProtKB-KW"/>
</dbReference>
<feature type="domain" description="B12-binding" evidence="6">
    <location>
        <begin position="14"/>
        <end position="152"/>
    </location>
</feature>
<dbReference type="SMART" id="SM00729">
    <property type="entry name" value="Elp3"/>
    <property type="match status" value="1"/>
</dbReference>
<evidence type="ECO:0000259" key="7">
    <source>
        <dbReference type="PROSITE" id="PS51918"/>
    </source>
</evidence>
<evidence type="ECO:0000256" key="1">
    <source>
        <dbReference type="ARBA" id="ARBA00001966"/>
    </source>
</evidence>
<name>A0A0G0AQ27_9BACT</name>
<dbReference type="Gene3D" id="3.40.50.280">
    <property type="entry name" value="Cobalamin-binding domain"/>
    <property type="match status" value="1"/>
</dbReference>
<keyword evidence="5" id="KW-0411">Iron-sulfur</keyword>
<dbReference type="Proteomes" id="UP000034176">
    <property type="component" value="Unassembled WGS sequence"/>
</dbReference>
<dbReference type="GO" id="GO:0031419">
    <property type="term" value="F:cobalamin binding"/>
    <property type="evidence" value="ECO:0007669"/>
    <property type="project" value="InterPro"/>
</dbReference>
<organism evidence="8 9">
    <name type="scientific">Candidatus Gottesmanbacteria bacterium GW2011_GWA1_34_13</name>
    <dbReference type="NCBI Taxonomy" id="1618434"/>
    <lineage>
        <taxon>Bacteria</taxon>
        <taxon>Candidatus Gottesmaniibacteriota</taxon>
    </lineage>
</organism>
<dbReference type="SFLD" id="SFLDG01082">
    <property type="entry name" value="B12-binding_domain_containing"/>
    <property type="match status" value="1"/>
</dbReference>
<dbReference type="PANTHER" id="PTHR43409">
    <property type="entry name" value="ANAEROBIC MAGNESIUM-PROTOPORPHYRIN IX MONOMETHYL ESTER CYCLASE-RELATED"/>
    <property type="match status" value="1"/>
</dbReference>
<gene>
    <name evidence="8" type="ORF">UR52_C0014G0007</name>
</gene>
<dbReference type="PROSITE" id="PS51332">
    <property type="entry name" value="B12_BINDING"/>
    <property type="match status" value="1"/>
</dbReference>
<dbReference type="InterPro" id="IPR007197">
    <property type="entry name" value="rSAM"/>
</dbReference>
<dbReference type="InterPro" id="IPR058240">
    <property type="entry name" value="rSAM_sf"/>
</dbReference>
<evidence type="ECO:0000256" key="3">
    <source>
        <dbReference type="ARBA" id="ARBA00022723"/>
    </source>
</evidence>
<dbReference type="GO" id="GO:0051536">
    <property type="term" value="F:iron-sulfur cluster binding"/>
    <property type="evidence" value="ECO:0007669"/>
    <property type="project" value="UniProtKB-KW"/>
</dbReference>
<dbReference type="CDD" id="cd01335">
    <property type="entry name" value="Radical_SAM"/>
    <property type="match status" value="1"/>
</dbReference>
<evidence type="ECO:0000313" key="8">
    <source>
        <dbReference type="EMBL" id="KKP59103.1"/>
    </source>
</evidence>
<proteinExistence type="predicted"/>
<dbReference type="EMBL" id="LBPN01000014">
    <property type="protein sequence ID" value="KKP59103.1"/>
    <property type="molecule type" value="Genomic_DNA"/>
</dbReference>
<feature type="domain" description="Radical SAM core" evidence="7">
    <location>
        <begin position="195"/>
        <end position="435"/>
    </location>
</feature>
<dbReference type="Pfam" id="PF04055">
    <property type="entry name" value="Radical_SAM"/>
    <property type="match status" value="1"/>
</dbReference>
<dbReference type="InterPro" id="IPR006158">
    <property type="entry name" value="Cobalamin-bd"/>
</dbReference>
<dbReference type="Gene3D" id="3.80.30.20">
    <property type="entry name" value="tm_1862 like domain"/>
    <property type="match status" value="1"/>
</dbReference>
<evidence type="ECO:0000256" key="2">
    <source>
        <dbReference type="ARBA" id="ARBA00022691"/>
    </source>
</evidence>
<keyword evidence="3" id="KW-0479">Metal-binding</keyword>
<reference evidence="8 9" key="1">
    <citation type="journal article" date="2015" name="Nature">
        <title>rRNA introns, odd ribosomes, and small enigmatic genomes across a large radiation of phyla.</title>
        <authorList>
            <person name="Brown C.T."/>
            <person name="Hug L.A."/>
            <person name="Thomas B.C."/>
            <person name="Sharon I."/>
            <person name="Castelle C.J."/>
            <person name="Singh A."/>
            <person name="Wilkins M.J."/>
            <person name="Williams K.H."/>
            <person name="Banfield J.F."/>
        </authorList>
    </citation>
    <scope>NUCLEOTIDE SEQUENCE [LARGE SCALE GENOMIC DNA]</scope>
</reference>
<dbReference type="InterPro" id="IPR023404">
    <property type="entry name" value="rSAM_horseshoe"/>
</dbReference>
<evidence type="ECO:0000313" key="9">
    <source>
        <dbReference type="Proteomes" id="UP000034176"/>
    </source>
</evidence>
<accession>A0A0G0AQ27</accession>
<comment type="cofactor">
    <cofactor evidence="1">
        <name>[4Fe-4S] cluster</name>
        <dbReference type="ChEBI" id="CHEBI:49883"/>
    </cofactor>
</comment>
<dbReference type="GO" id="GO:0003824">
    <property type="term" value="F:catalytic activity"/>
    <property type="evidence" value="ECO:0007669"/>
    <property type="project" value="InterPro"/>
</dbReference>
<keyword evidence="4" id="KW-0408">Iron</keyword>
<evidence type="ECO:0000256" key="4">
    <source>
        <dbReference type="ARBA" id="ARBA00023004"/>
    </source>
</evidence>
<dbReference type="PROSITE" id="PS51918">
    <property type="entry name" value="RADICAL_SAM"/>
    <property type="match status" value="1"/>
</dbReference>
<protein>
    <submittedName>
        <fullName evidence="8">OxsB protein</fullName>
    </submittedName>
</protein>
<dbReference type="AlphaFoldDB" id="A0A0G0AQ27"/>
<dbReference type="InterPro" id="IPR006638">
    <property type="entry name" value="Elp3/MiaA/NifB-like_rSAM"/>
</dbReference>
<comment type="caution">
    <text evidence="8">The sequence shown here is derived from an EMBL/GenBank/DDBJ whole genome shotgun (WGS) entry which is preliminary data.</text>
</comment>
<evidence type="ECO:0000256" key="5">
    <source>
        <dbReference type="ARBA" id="ARBA00023014"/>
    </source>
</evidence>
<dbReference type="SFLD" id="SFLDS00029">
    <property type="entry name" value="Radical_SAM"/>
    <property type="match status" value="1"/>
</dbReference>
<evidence type="ECO:0000259" key="6">
    <source>
        <dbReference type="PROSITE" id="PS51332"/>
    </source>
</evidence>
<sequence length="576" mass="65437">MPIEAQRPINITFVATSLEPPTKGQGRALGPETLASYLKKTTENLNMTMVDLQLEKNPDATIYALEQNPDIDILALSVRYGTFSQFKRILESLNNSDRVNSGQLHVIVGNVMPSFLAEKLVTAYPWLVVGKGEGELTLQKYLEAIQDHQNLENVPGITFFNKETQQIITNKGEYLPKSITSSPNLAFPEYIKNILDKEGVIWVSSSSGCPWDCTFCSVATYRKFTGIDKKSRWEPRPMQDVLGELQELYTLGAKKFVFADDEMLVGIPAVSNFDRWNEIADGIQKIGPDIKYQVSVRSDMIWNLHDTPEIRIARETALTNLIKSGLSQVYIGFESGSNTQLKRYQKGESVESHQKAIETLRKLALESNTEVIIGGGFIMFDSLMTFSEIIENINFIRDSKLVSHGSKDFIGDVFDMIRVQEGSRYKQILKEKGLLGNPIPDTLFYNYKFQDSKVEQVALTCIKSAAELDDFFEALKYTVFAQALEEQQLGHDLPEARILNWYLIELRLNDLQLLENLSTYHNNATIESRDQEPQIISNFRISRNKLLSKLRDDLLNQVIKDQTIQTLLLEHLKKII</sequence>
<dbReference type="InterPro" id="IPR051198">
    <property type="entry name" value="BchE-like"/>
</dbReference>
<keyword evidence="2" id="KW-0949">S-adenosyl-L-methionine</keyword>
<dbReference type="SUPFAM" id="SSF102114">
    <property type="entry name" value="Radical SAM enzymes"/>
    <property type="match status" value="1"/>
</dbReference>
<dbReference type="STRING" id="1618434.UR52_C0014G0007"/>